<dbReference type="InterPro" id="IPR046357">
    <property type="entry name" value="PPIase_dom_sf"/>
</dbReference>
<organism evidence="4 5">
    <name type="scientific">Alkalibacter saccharofermentans DSM 14828</name>
    <dbReference type="NCBI Taxonomy" id="1120975"/>
    <lineage>
        <taxon>Bacteria</taxon>
        <taxon>Bacillati</taxon>
        <taxon>Bacillota</taxon>
        <taxon>Clostridia</taxon>
        <taxon>Eubacteriales</taxon>
        <taxon>Eubacteriaceae</taxon>
        <taxon>Alkalibacter</taxon>
    </lineage>
</organism>
<protein>
    <submittedName>
        <fullName evidence="4">Foldase protein PrsA</fullName>
    </submittedName>
</protein>
<dbReference type="EMBL" id="FQTU01000012">
    <property type="protein sequence ID" value="SHF03507.1"/>
    <property type="molecule type" value="Genomic_DNA"/>
</dbReference>
<dbReference type="PANTHER" id="PTHR47245:SF2">
    <property type="entry name" value="PEPTIDYL-PROLYL CIS-TRANS ISOMERASE HP_0175-RELATED"/>
    <property type="match status" value="1"/>
</dbReference>
<feature type="signal peptide" evidence="2">
    <location>
        <begin position="1"/>
        <end position="19"/>
    </location>
</feature>
<keyword evidence="5" id="KW-1185">Reference proteome</keyword>
<feature type="chain" id="PRO_5039409129" evidence="2">
    <location>
        <begin position="20"/>
        <end position="489"/>
    </location>
</feature>
<feature type="domain" description="PpiC" evidence="3">
    <location>
        <begin position="328"/>
        <end position="418"/>
    </location>
</feature>
<evidence type="ECO:0000256" key="2">
    <source>
        <dbReference type="SAM" id="SignalP"/>
    </source>
</evidence>
<dbReference type="PROSITE" id="PS50198">
    <property type="entry name" value="PPIC_PPIASE_2"/>
    <property type="match status" value="1"/>
</dbReference>
<dbReference type="InterPro" id="IPR000297">
    <property type="entry name" value="PPIase_PpiC"/>
</dbReference>
<proteinExistence type="predicted"/>
<dbReference type="STRING" id="1120975.SAMN02746064_01738"/>
<evidence type="ECO:0000256" key="1">
    <source>
        <dbReference type="PROSITE-ProRule" id="PRU00278"/>
    </source>
</evidence>
<keyword evidence="2" id="KW-0732">Signal</keyword>
<dbReference type="Proteomes" id="UP000184251">
    <property type="component" value="Unassembled WGS sequence"/>
</dbReference>
<accession>A0A1M4YCQ4</accession>
<dbReference type="Pfam" id="PF13624">
    <property type="entry name" value="SurA_N_3"/>
    <property type="match status" value="2"/>
</dbReference>
<evidence type="ECO:0000259" key="3">
    <source>
        <dbReference type="PROSITE" id="PS50198"/>
    </source>
</evidence>
<keyword evidence="1" id="KW-0697">Rotamase</keyword>
<dbReference type="Gene3D" id="3.10.50.40">
    <property type="match status" value="1"/>
</dbReference>
<dbReference type="InterPro" id="IPR050245">
    <property type="entry name" value="PrsA_foldase"/>
</dbReference>
<dbReference type="Pfam" id="PF13145">
    <property type="entry name" value="Rotamase_2"/>
    <property type="match status" value="1"/>
</dbReference>
<dbReference type="SUPFAM" id="SSF54534">
    <property type="entry name" value="FKBP-like"/>
    <property type="match status" value="1"/>
</dbReference>
<reference evidence="4 5" key="1">
    <citation type="submission" date="2016-11" db="EMBL/GenBank/DDBJ databases">
        <authorList>
            <person name="Jaros S."/>
            <person name="Januszkiewicz K."/>
            <person name="Wedrychowicz H."/>
        </authorList>
    </citation>
    <scope>NUCLEOTIDE SEQUENCE [LARGE SCALE GENOMIC DNA]</scope>
    <source>
        <strain evidence="4 5">DSM 14828</strain>
    </source>
</reference>
<dbReference type="RefSeq" id="WP_242945450.1">
    <property type="nucleotide sequence ID" value="NZ_FQTU01000012.1"/>
</dbReference>
<evidence type="ECO:0000313" key="4">
    <source>
        <dbReference type="EMBL" id="SHF03507.1"/>
    </source>
</evidence>
<evidence type="ECO:0000313" key="5">
    <source>
        <dbReference type="Proteomes" id="UP000184251"/>
    </source>
</evidence>
<dbReference type="SUPFAM" id="SSF109998">
    <property type="entry name" value="Triger factor/SurA peptide-binding domain-like"/>
    <property type="match status" value="2"/>
</dbReference>
<name>A0A1M4YCQ4_9FIRM</name>
<dbReference type="PANTHER" id="PTHR47245">
    <property type="entry name" value="PEPTIDYLPROLYL ISOMERASE"/>
    <property type="match status" value="1"/>
</dbReference>
<keyword evidence="1" id="KW-0413">Isomerase</keyword>
<sequence length="489" mass="56481">MGKKIIVVLLAALMILATAGCGLIQVDTEKDMERVVIELKDEEILKREFNSYLTYHKMVYELNSYTLPEGDDLDLLKEDILNTISEIRVLKNKALELELEIDSEGLDDETGNYLDSFLETMGEDGYGSFLAENHMDEESFEEFFRSYLEDIRYANAAIENFNSELNENKEEELSKVVMTLDGQEILKDEFYYHLSKLEFDYYVSMGSGLPSDQESLTFIYDELLSKISESRVMYKKALDEGVEVTEDEIGKEVENLEAYFATYFDQEALEGFLSDYYLSLDDYNRLLKEEAVRIVHIEKLQKQLETGIVVTSDEISEYYEDKKSSYDTSSISAKHILTESESYARELMDSISDAESFEEAFEKAQDDENVREASDLGEFTHNQMVTEFADAAFALGKGEVIQEPVKSQYGYHIIYVYDKNEVEIPTLEDKTDEIRQILIAGKVTDEYMSLKDRAMEDADISKEEVKDPFLTYLEELKEEYKVKTYPSRL</sequence>
<dbReference type="PROSITE" id="PS51257">
    <property type="entry name" value="PROKAR_LIPOPROTEIN"/>
    <property type="match status" value="1"/>
</dbReference>
<dbReference type="InterPro" id="IPR027304">
    <property type="entry name" value="Trigger_fact/SurA_dom_sf"/>
</dbReference>
<dbReference type="GO" id="GO:0003755">
    <property type="term" value="F:peptidyl-prolyl cis-trans isomerase activity"/>
    <property type="evidence" value="ECO:0007669"/>
    <property type="project" value="UniProtKB-KW"/>
</dbReference>
<gene>
    <name evidence="4" type="ORF">SAMN02746064_01738</name>
</gene>
<dbReference type="AlphaFoldDB" id="A0A1M4YCQ4"/>